<dbReference type="InterPro" id="IPR022712">
    <property type="entry name" value="Beta_Casp"/>
</dbReference>
<dbReference type="Pfam" id="PF07521">
    <property type="entry name" value="RMMBL"/>
    <property type="match status" value="1"/>
</dbReference>
<dbReference type="EMBL" id="PCTL01000001">
    <property type="protein sequence ID" value="PIP73949.1"/>
    <property type="molecule type" value="Genomic_DNA"/>
</dbReference>
<dbReference type="InterPro" id="IPR036866">
    <property type="entry name" value="RibonucZ/Hydroxyglut_hydro"/>
</dbReference>
<dbReference type="Proteomes" id="UP000230638">
    <property type="component" value="Unassembled WGS sequence"/>
</dbReference>
<name>A0A2H0CW49_9BACT</name>
<proteinExistence type="predicted"/>
<feature type="domain" description="Metallo-beta-lactamase" evidence="2">
    <location>
        <begin position="18"/>
        <end position="234"/>
    </location>
</feature>
<feature type="domain" description="Beta-Casp" evidence="3">
    <location>
        <begin position="246"/>
        <end position="371"/>
    </location>
</feature>
<sequence length="458" mass="50882">MEKEIYTLGFYGGAEMVTGSNFLLSGPSGSPKILVDCGLFQGCRLCGDYNEEPFPYEPKSVDVLIVTHGHLDHVGRIPKLVHDGFRGTIYSTPGTRDLAELVLIDSMGIMEKEARRENKRVLYEKTDVETAMSLWRTVPYHDTFALPGGLEGRFKDAGHILGSAMTEISKNGKKIVFTGDLGNSPAPLLRDTEVVDDATYLVMETVYGDRNHEGVDERTRKLEHIIEETMHAGGALMIPAFSIERTQVLLFELNQLVEHKKIMPVPIFLDSPLAIKATAIYDKYERYFNNKTMGIIKSGDDIFNFPGMKSTLKTEESKAINDVPNPKVIMAGSGMSEGGRIIHHEKRYLPDPKSTLLLIGYQAPRTLGRMLQDGAKEITIAGEKVPVRARVANIRGFSAHKDSDGLLDFVSHAAPNLEKVFLAMGEPKSSLHFAQRLYDNFGMEAVIPKKGETFDIEF</sequence>
<dbReference type="SMART" id="SM01027">
    <property type="entry name" value="Beta-Casp"/>
    <property type="match status" value="1"/>
</dbReference>
<evidence type="ECO:0000313" key="5">
    <source>
        <dbReference type="Proteomes" id="UP000230638"/>
    </source>
</evidence>
<protein>
    <submittedName>
        <fullName evidence="4">MBL fold hydrolase</fullName>
    </submittedName>
</protein>
<dbReference type="InterPro" id="IPR050698">
    <property type="entry name" value="MBL"/>
</dbReference>
<evidence type="ECO:0000313" key="4">
    <source>
        <dbReference type="EMBL" id="PIP73949.1"/>
    </source>
</evidence>
<accession>A0A2H0CW49</accession>
<dbReference type="InterPro" id="IPR001279">
    <property type="entry name" value="Metallo-B-lactamas"/>
</dbReference>
<dbReference type="Gene3D" id="3.60.15.10">
    <property type="entry name" value="Ribonuclease Z/Hydroxyacylglutathione hydrolase-like"/>
    <property type="match status" value="1"/>
</dbReference>
<dbReference type="AlphaFoldDB" id="A0A2H0CW49"/>
<comment type="caution">
    <text evidence="4">The sequence shown here is derived from an EMBL/GenBank/DDBJ whole genome shotgun (WGS) entry which is preliminary data.</text>
</comment>
<dbReference type="Pfam" id="PF10996">
    <property type="entry name" value="Beta-Casp"/>
    <property type="match status" value="1"/>
</dbReference>
<reference evidence="4 5" key="1">
    <citation type="submission" date="2017-09" db="EMBL/GenBank/DDBJ databases">
        <title>Depth-based differentiation of microbial function through sediment-hosted aquifers and enrichment of novel symbionts in the deep terrestrial subsurface.</title>
        <authorList>
            <person name="Probst A.J."/>
            <person name="Ladd B."/>
            <person name="Jarett J.K."/>
            <person name="Geller-Mcgrath D.E."/>
            <person name="Sieber C.M."/>
            <person name="Emerson J.B."/>
            <person name="Anantharaman K."/>
            <person name="Thomas B.C."/>
            <person name="Malmstrom R."/>
            <person name="Stieglmeier M."/>
            <person name="Klingl A."/>
            <person name="Woyke T."/>
            <person name="Ryan C.M."/>
            <person name="Banfield J.F."/>
        </authorList>
    </citation>
    <scope>NUCLEOTIDE SEQUENCE [LARGE SCALE GENOMIC DNA]</scope>
    <source>
        <strain evidence="4">CG22_combo_CG10-13_8_21_14_all_47_15</strain>
    </source>
</reference>
<dbReference type="GO" id="GO:0016787">
    <property type="term" value="F:hydrolase activity"/>
    <property type="evidence" value="ECO:0007669"/>
    <property type="project" value="UniProtKB-KW"/>
</dbReference>
<dbReference type="PANTHER" id="PTHR11203">
    <property type="entry name" value="CLEAVAGE AND POLYADENYLATION SPECIFICITY FACTOR FAMILY MEMBER"/>
    <property type="match status" value="1"/>
</dbReference>
<evidence type="ECO:0000259" key="3">
    <source>
        <dbReference type="SMART" id="SM01027"/>
    </source>
</evidence>
<dbReference type="CDD" id="cd16295">
    <property type="entry name" value="TTHA0252-CPSF-like_MBL-fold"/>
    <property type="match status" value="1"/>
</dbReference>
<dbReference type="Gene3D" id="3.40.50.10890">
    <property type="match status" value="1"/>
</dbReference>
<dbReference type="SMART" id="SM00849">
    <property type="entry name" value="Lactamase_B"/>
    <property type="match status" value="1"/>
</dbReference>
<dbReference type="Pfam" id="PF16661">
    <property type="entry name" value="Lactamase_B_6"/>
    <property type="match status" value="1"/>
</dbReference>
<evidence type="ECO:0000256" key="1">
    <source>
        <dbReference type="ARBA" id="ARBA00022801"/>
    </source>
</evidence>
<gene>
    <name evidence="4" type="ORF">COW88_00015</name>
</gene>
<evidence type="ECO:0000259" key="2">
    <source>
        <dbReference type="SMART" id="SM00849"/>
    </source>
</evidence>
<dbReference type="GO" id="GO:0004521">
    <property type="term" value="F:RNA endonuclease activity"/>
    <property type="evidence" value="ECO:0007669"/>
    <property type="project" value="TreeGrafter"/>
</dbReference>
<organism evidence="4 5">
    <name type="scientific">Candidatus Lloydbacteria bacterium CG22_combo_CG10-13_8_21_14_all_47_15</name>
    <dbReference type="NCBI Taxonomy" id="1974635"/>
    <lineage>
        <taxon>Bacteria</taxon>
        <taxon>Candidatus Lloydiibacteriota</taxon>
    </lineage>
</organism>
<keyword evidence="1 4" id="KW-0378">Hydrolase</keyword>
<dbReference type="InterPro" id="IPR011108">
    <property type="entry name" value="RMMBL"/>
</dbReference>
<dbReference type="PANTHER" id="PTHR11203:SF37">
    <property type="entry name" value="INTEGRATOR COMPLEX SUBUNIT 11"/>
    <property type="match status" value="1"/>
</dbReference>
<dbReference type="SUPFAM" id="SSF56281">
    <property type="entry name" value="Metallo-hydrolase/oxidoreductase"/>
    <property type="match status" value="1"/>
</dbReference>